<evidence type="ECO:0000313" key="1">
    <source>
        <dbReference type="EMBL" id="ADN84683.1"/>
    </source>
</evidence>
<accession>E2GER4</accession>
<dbReference type="Pfam" id="PF05752">
    <property type="entry name" value="Calici_MSP"/>
    <property type="match status" value="1"/>
</dbReference>
<dbReference type="EMBL" id="HM346630">
    <property type="protein sequence ID" value="ADN84683.1"/>
    <property type="molecule type" value="Genomic_RNA"/>
</dbReference>
<sequence length="168" mass="18020">MSWTAGVLNGLGLFSDIVGNIGNVVAQQQMVANQRKQLQIQQKALDEQVRLAQQAQDLSAFLSTEAPSLQYASARQLGFTHNGARQMVGGTRVNYGGVNVDPRQLPTLPFYNSGQNSLARAQGVVAQFRSGTPGFTLPQPKGFANPNYKPILTGARQQLGHTPGESQA</sequence>
<name>E2GER4_9CALI</name>
<reference evidence="1" key="2">
    <citation type="journal article" date="2011" name="Virus Genes">
        <title>Identification of genetic diversity of porcine Norovirus and Sapovirus in Korea.</title>
        <authorList>
            <person name="Song Y.J."/>
            <person name="Yu J.N."/>
            <person name="Nam H.M."/>
            <person name="Bak H.R."/>
            <person name="Lee J.B."/>
            <person name="Park S.Y."/>
            <person name="Song C.S."/>
            <person name="Seo K.H."/>
            <person name="Choi I.S."/>
        </authorList>
    </citation>
    <scope>NUCLEOTIDE SEQUENCE</scope>
    <source>
        <strain evidence="1">Pig/DO19/2007/KOR</strain>
    </source>
</reference>
<dbReference type="InterPro" id="IPR008437">
    <property type="entry name" value="Minor_structural_calicivir"/>
</dbReference>
<reference evidence="1" key="1">
    <citation type="submission" date="2010-05" db="EMBL/GenBank/DDBJ databases">
        <authorList>
            <person name="Choi I.-S."/>
            <person name="Song Y.-J."/>
            <person name="Lee J.-B."/>
            <person name="Park S.-Y."/>
            <person name="Song C.-S."/>
        </authorList>
    </citation>
    <scope>NUCLEOTIDE SEQUENCE</scope>
    <source>
        <strain evidence="1">Pig/DO19/2007/KOR</strain>
    </source>
</reference>
<proteinExistence type="predicted"/>
<protein>
    <submittedName>
        <fullName evidence="1">VP2 protein</fullName>
    </submittedName>
</protein>
<organism evidence="1">
    <name type="scientific">Sapovirus pig/DO19/2007/KOR</name>
    <dbReference type="NCBI Taxonomy" id="889187"/>
    <lineage>
        <taxon>Viruses</taxon>
        <taxon>Riboviria</taxon>
        <taxon>Orthornavirae</taxon>
        <taxon>Pisuviricota</taxon>
        <taxon>Pisoniviricetes</taxon>
        <taxon>Picornavirales</taxon>
        <taxon>Caliciviridae</taxon>
        <taxon>Sapovirus</taxon>
        <taxon>Sapovirus sapporoense</taxon>
        <taxon>Sapporo virus</taxon>
    </lineage>
</organism>